<protein>
    <submittedName>
        <fullName evidence="2">RNA binding motif protein 39b</fullName>
    </submittedName>
</protein>
<proteinExistence type="predicted"/>
<gene>
    <name evidence="2" type="primary">RBM39B</name>
</gene>
<feature type="compositionally biased region" description="Basic and acidic residues" evidence="1">
    <location>
        <begin position="12"/>
        <end position="30"/>
    </location>
</feature>
<dbReference type="AlphaFoldDB" id="A0A1A8V0F3"/>
<feature type="non-terminal residue" evidence="2">
    <location>
        <position position="70"/>
    </location>
</feature>
<reference evidence="2" key="1">
    <citation type="submission" date="2016-05" db="EMBL/GenBank/DDBJ databases">
        <authorList>
            <person name="Lavstsen T."/>
            <person name="Jespersen J.S."/>
        </authorList>
    </citation>
    <scope>NUCLEOTIDE SEQUENCE</scope>
    <source>
        <tissue evidence="2">Brain</tissue>
    </source>
</reference>
<name>A0A1A8V0F3_NOTFU</name>
<reference evidence="2" key="2">
    <citation type="submission" date="2016-06" db="EMBL/GenBank/DDBJ databases">
        <title>The genome of a short-lived fish provides insights into sex chromosome evolution and the genetic control of aging.</title>
        <authorList>
            <person name="Reichwald K."/>
            <person name="Felder M."/>
            <person name="Petzold A."/>
            <person name="Koch P."/>
            <person name="Groth M."/>
            <person name="Platzer M."/>
        </authorList>
    </citation>
    <scope>NUCLEOTIDE SEQUENCE</scope>
    <source>
        <tissue evidence="2">Brain</tissue>
    </source>
</reference>
<dbReference type="EMBL" id="HAEJ01013358">
    <property type="protein sequence ID" value="SBS53815.1"/>
    <property type="molecule type" value="Transcribed_RNA"/>
</dbReference>
<feature type="region of interest" description="Disordered" evidence="1">
    <location>
        <begin position="1"/>
        <end position="70"/>
    </location>
</feature>
<evidence type="ECO:0000256" key="1">
    <source>
        <dbReference type="SAM" id="MobiDB-lite"/>
    </source>
</evidence>
<feature type="non-terminal residue" evidence="2">
    <location>
        <position position="1"/>
    </location>
</feature>
<feature type="compositionally biased region" description="Basic and acidic residues" evidence="1">
    <location>
        <begin position="55"/>
        <end position="70"/>
    </location>
</feature>
<sequence length="70" mass="8132">AGVISKMKVSRRVSEDIDPERERERGGERVGRRRRQTGSNQRCPSRSRASYPRIQEPEVSIKHRISEISK</sequence>
<accession>A0A1A8V0F3</accession>
<evidence type="ECO:0000313" key="2">
    <source>
        <dbReference type="EMBL" id="SBS53815.1"/>
    </source>
</evidence>
<feature type="compositionally biased region" description="Polar residues" evidence="1">
    <location>
        <begin position="37"/>
        <end position="48"/>
    </location>
</feature>
<organism evidence="2">
    <name type="scientific">Nothobranchius furzeri</name>
    <name type="common">Turquoise killifish</name>
    <dbReference type="NCBI Taxonomy" id="105023"/>
    <lineage>
        <taxon>Eukaryota</taxon>
        <taxon>Metazoa</taxon>
        <taxon>Chordata</taxon>
        <taxon>Craniata</taxon>
        <taxon>Vertebrata</taxon>
        <taxon>Euteleostomi</taxon>
        <taxon>Actinopterygii</taxon>
        <taxon>Neopterygii</taxon>
        <taxon>Teleostei</taxon>
        <taxon>Neoteleostei</taxon>
        <taxon>Acanthomorphata</taxon>
        <taxon>Ovalentaria</taxon>
        <taxon>Atherinomorphae</taxon>
        <taxon>Cyprinodontiformes</taxon>
        <taxon>Nothobranchiidae</taxon>
        <taxon>Nothobranchius</taxon>
    </lineage>
</organism>